<name>A0A1G7FP53_9FLAO</name>
<dbReference type="FunFam" id="3.40.470.10:FF:000001">
    <property type="entry name" value="Uracil-DNA glycosylase"/>
    <property type="match status" value="1"/>
</dbReference>
<keyword evidence="7 9" id="KW-0378">Hydrolase</keyword>
<evidence type="ECO:0000256" key="6">
    <source>
        <dbReference type="ARBA" id="ARBA00022763"/>
    </source>
</evidence>
<evidence type="ECO:0000313" key="11">
    <source>
        <dbReference type="EMBL" id="SDE77700.1"/>
    </source>
</evidence>
<evidence type="ECO:0000256" key="8">
    <source>
        <dbReference type="ARBA" id="ARBA00023204"/>
    </source>
</evidence>
<dbReference type="GO" id="GO:0004844">
    <property type="term" value="F:uracil DNA N-glycosylase activity"/>
    <property type="evidence" value="ECO:0007669"/>
    <property type="project" value="UniProtKB-UniRule"/>
</dbReference>
<dbReference type="EC" id="3.2.2.27" evidence="4 9"/>
<comment type="similarity">
    <text evidence="3 9">Belongs to the uracil-DNA glycosylase (UDG) superfamily. UNG family.</text>
</comment>
<evidence type="ECO:0000256" key="7">
    <source>
        <dbReference type="ARBA" id="ARBA00022801"/>
    </source>
</evidence>
<dbReference type="GO" id="GO:0097510">
    <property type="term" value="P:base-excision repair, AP site formation via deaminated base removal"/>
    <property type="evidence" value="ECO:0007669"/>
    <property type="project" value="TreeGrafter"/>
</dbReference>
<comment type="catalytic activity">
    <reaction evidence="1 9">
        <text>Hydrolyzes single-stranded DNA or mismatched double-stranded DNA and polynucleotides, releasing free uracil.</text>
        <dbReference type="EC" id="3.2.2.27"/>
    </reaction>
</comment>
<feature type="active site" description="Proton acceptor" evidence="9">
    <location>
        <position position="65"/>
    </location>
</feature>
<proteinExistence type="inferred from homology"/>
<dbReference type="SMART" id="SM00987">
    <property type="entry name" value="UreE_C"/>
    <property type="match status" value="1"/>
</dbReference>
<dbReference type="PANTHER" id="PTHR11264">
    <property type="entry name" value="URACIL-DNA GLYCOSYLASE"/>
    <property type="match status" value="1"/>
</dbReference>
<dbReference type="GO" id="GO:0005737">
    <property type="term" value="C:cytoplasm"/>
    <property type="evidence" value="ECO:0007669"/>
    <property type="project" value="UniProtKB-SubCell"/>
</dbReference>
<dbReference type="STRING" id="227084.SAMN05421855_102682"/>
<evidence type="ECO:0000256" key="1">
    <source>
        <dbReference type="ARBA" id="ARBA00001400"/>
    </source>
</evidence>
<keyword evidence="9" id="KW-0963">Cytoplasm</keyword>
<evidence type="ECO:0000313" key="12">
    <source>
        <dbReference type="Proteomes" id="UP000199321"/>
    </source>
</evidence>
<dbReference type="AlphaFoldDB" id="A0A1G7FP53"/>
<dbReference type="InterPro" id="IPR005122">
    <property type="entry name" value="Uracil-DNA_glycosylase-like"/>
</dbReference>
<dbReference type="NCBIfam" id="TIGR00628">
    <property type="entry name" value="ung"/>
    <property type="match status" value="1"/>
</dbReference>
<dbReference type="InterPro" id="IPR002043">
    <property type="entry name" value="UDG_fam1"/>
</dbReference>
<dbReference type="Gene3D" id="3.40.470.10">
    <property type="entry name" value="Uracil-DNA glycosylase-like domain"/>
    <property type="match status" value="1"/>
</dbReference>
<dbReference type="InterPro" id="IPR036895">
    <property type="entry name" value="Uracil-DNA_glycosylase-like_sf"/>
</dbReference>
<keyword evidence="6 9" id="KW-0227">DNA damage</keyword>
<dbReference type="CDD" id="cd10027">
    <property type="entry name" value="UDG-F1-like"/>
    <property type="match status" value="1"/>
</dbReference>
<evidence type="ECO:0000256" key="5">
    <source>
        <dbReference type="ARBA" id="ARBA00018429"/>
    </source>
</evidence>
<dbReference type="Proteomes" id="UP000199321">
    <property type="component" value="Unassembled WGS sequence"/>
</dbReference>
<dbReference type="NCBIfam" id="NF003591">
    <property type="entry name" value="PRK05254.1-4"/>
    <property type="match status" value="1"/>
</dbReference>
<dbReference type="SMART" id="SM00986">
    <property type="entry name" value="UDG"/>
    <property type="match status" value="1"/>
</dbReference>
<evidence type="ECO:0000256" key="4">
    <source>
        <dbReference type="ARBA" id="ARBA00012030"/>
    </source>
</evidence>
<dbReference type="EMBL" id="FNBA01000002">
    <property type="protein sequence ID" value="SDE77700.1"/>
    <property type="molecule type" value="Genomic_DNA"/>
</dbReference>
<dbReference type="NCBIfam" id="NF003592">
    <property type="entry name" value="PRK05254.1-5"/>
    <property type="match status" value="1"/>
</dbReference>
<evidence type="ECO:0000256" key="3">
    <source>
        <dbReference type="ARBA" id="ARBA00008184"/>
    </source>
</evidence>
<accession>A0A1G7FP53</accession>
<dbReference type="RefSeq" id="WP_093143511.1">
    <property type="nucleotide sequence ID" value="NZ_BMWO01000002.1"/>
</dbReference>
<evidence type="ECO:0000256" key="2">
    <source>
        <dbReference type="ARBA" id="ARBA00002631"/>
    </source>
</evidence>
<reference evidence="11 12" key="1">
    <citation type="submission" date="2016-10" db="EMBL/GenBank/DDBJ databases">
        <authorList>
            <person name="de Groot N.N."/>
        </authorList>
    </citation>
    <scope>NUCLEOTIDE SEQUENCE [LARGE SCALE GENOMIC DNA]</scope>
    <source>
        <strain evidence="11 12">DSM 16195</strain>
    </source>
</reference>
<gene>
    <name evidence="9" type="primary">ung</name>
    <name evidence="11" type="ORF">SAMN05421855_102682</name>
</gene>
<feature type="domain" description="Uracil-DNA glycosylase-like" evidence="10">
    <location>
        <begin position="50"/>
        <end position="211"/>
    </location>
</feature>
<dbReference type="Pfam" id="PF03167">
    <property type="entry name" value="UDG"/>
    <property type="match status" value="1"/>
</dbReference>
<evidence type="ECO:0000259" key="10">
    <source>
        <dbReference type="SMART" id="SM00986"/>
    </source>
</evidence>
<dbReference type="NCBIfam" id="NF003589">
    <property type="entry name" value="PRK05254.1-2"/>
    <property type="match status" value="1"/>
</dbReference>
<sequence length="221" mass="24654">MNVINAPGWKSVLATEFEKEYFKNLKDFVATAYQTNTCFPPKNEVFAAFNKTDFNDVNVVILGQDPYHNEGEANGLAFSVANGVTIPPSLRNIFKELEADLGVPPVTNGDLSRWASQGVLLLNATLTVQKNSPGSHQKRGWEQFTDSVIAKLSEEKEHLVFLLWGGYAKKKGAKIDTTKHLVLQSGHPSPMSANRGFWFGNKHFSKANAYLVEKKRKPITW</sequence>
<evidence type="ECO:0000256" key="9">
    <source>
        <dbReference type="HAMAP-Rule" id="MF_00148"/>
    </source>
</evidence>
<keyword evidence="8 9" id="KW-0234">DNA repair</keyword>
<dbReference type="NCBIfam" id="NF003588">
    <property type="entry name" value="PRK05254.1-1"/>
    <property type="match status" value="1"/>
</dbReference>
<dbReference type="SUPFAM" id="SSF52141">
    <property type="entry name" value="Uracil-DNA glycosylase-like"/>
    <property type="match status" value="1"/>
</dbReference>
<dbReference type="PANTHER" id="PTHR11264:SF0">
    <property type="entry name" value="URACIL-DNA GLYCOSYLASE"/>
    <property type="match status" value="1"/>
</dbReference>
<dbReference type="HAMAP" id="MF_00148">
    <property type="entry name" value="UDG"/>
    <property type="match status" value="1"/>
</dbReference>
<protein>
    <recommendedName>
        <fullName evidence="5 9">Uracil-DNA glycosylase</fullName>
        <shortName evidence="9">UDG</shortName>
        <ecNumber evidence="4 9">3.2.2.27</ecNumber>
    </recommendedName>
</protein>
<dbReference type="OrthoDB" id="9804372at2"/>
<comment type="function">
    <text evidence="2 9">Excises uracil residues from the DNA which can arise as a result of misincorporation of dUMP residues by DNA polymerase or due to deamination of cytosine.</text>
</comment>
<keyword evidence="12" id="KW-1185">Reference proteome</keyword>
<comment type="subcellular location">
    <subcellularLocation>
        <location evidence="9">Cytoplasm</location>
    </subcellularLocation>
</comment>
<organism evidence="11 12">
    <name type="scientific">Ulvibacter litoralis</name>
    <dbReference type="NCBI Taxonomy" id="227084"/>
    <lineage>
        <taxon>Bacteria</taxon>
        <taxon>Pseudomonadati</taxon>
        <taxon>Bacteroidota</taxon>
        <taxon>Flavobacteriia</taxon>
        <taxon>Flavobacteriales</taxon>
        <taxon>Flavobacteriaceae</taxon>
        <taxon>Ulvibacter</taxon>
    </lineage>
</organism>